<feature type="domain" description="Peptidase S26" evidence="13">
    <location>
        <begin position="43"/>
        <end position="115"/>
    </location>
</feature>
<comment type="function">
    <text evidence="10">Catalytic component of the signal peptidase complex (SPC) which catalyzes the cleavage of N-terminal signal sequences from nascent proteins as they are translocated into the lumen of the endoplasmic reticulum. Specifically cleaves N-terminal signal peptides that contain a hydrophobic alpha-helix (h-region) shorter than 18-20 amino acids.</text>
</comment>
<evidence type="ECO:0000313" key="14">
    <source>
        <dbReference type="EMBL" id="UUI72456.1"/>
    </source>
</evidence>
<dbReference type="EC" id="3.4.21.89" evidence="11"/>
<dbReference type="GO" id="GO:0009003">
    <property type="term" value="F:signal peptidase activity"/>
    <property type="evidence" value="ECO:0007669"/>
    <property type="project" value="UniProtKB-EC"/>
</dbReference>
<evidence type="ECO:0000313" key="15">
    <source>
        <dbReference type="Proteomes" id="UP001316384"/>
    </source>
</evidence>
<proteinExistence type="predicted"/>
<keyword evidence="6" id="KW-0735">Signal-anchor</keyword>
<keyword evidence="2" id="KW-0645">Protease</keyword>
<evidence type="ECO:0000259" key="13">
    <source>
        <dbReference type="Pfam" id="PF10502"/>
    </source>
</evidence>
<evidence type="ECO:0000256" key="11">
    <source>
        <dbReference type="NCBIfam" id="TIGR02228"/>
    </source>
</evidence>
<evidence type="ECO:0000256" key="6">
    <source>
        <dbReference type="ARBA" id="ARBA00022968"/>
    </source>
</evidence>
<reference evidence="14 15" key="1">
    <citation type="submission" date="2022-07" db="EMBL/GenBank/DDBJ databases">
        <title>Novel species in genus cellulomonas.</title>
        <authorList>
            <person name="Ye L."/>
        </authorList>
    </citation>
    <scope>NUCLEOTIDE SEQUENCE [LARGE SCALE GENOMIC DNA]</scope>
    <source>
        <strain evidence="15">zg-B89</strain>
    </source>
</reference>
<dbReference type="PANTHER" id="PTHR10806:SF6">
    <property type="entry name" value="SIGNAL PEPTIDASE COMPLEX CATALYTIC SUBUNIT SEC11"/>
    <property type="match status" value="1"/>
</dbReference>
<evidence type="ECO:0000256" key="12">
    <source>
        <dbReference type="SAM" id="Phobius"/>
    </source>
</evidence>
<evidence type="ECO:0000256" key="7">
    <source>
        <dbReference type="ARBA" id="ARBA00022989"/>
    </source>
</evidence>
<evidence type="ECO:0000256" key="8">
    <source>
        <dbReference type="ARBA" id="ARBA00023136"/>
    </source>
</evidence>
<dbReference type="InterPro" id="IPR001733">
    <property type="entry name" value="Peptidase_S26B"/>
</dbReference>
<keyword evidence="4 14" id="KW-0378">Hydrolase</keyword>
<dbReference type="RefSeq" id="WP_227578017.1">
    <property type="nucleotide sequence ID" value="NZ_CP101987.1"/>
</dbReference>
<dbReference type="InterPro" id="IPR019533">
    <property type="entry name" value="Peptidase_S26"/>
</dbReference>
<evidence type="ECO:0000256" key="10">
    <source>
        <dbReference type="ARBA" id="ARBA00045533"/>
    </source>
</evidence>
<dbReference type="EMBL" id="CP101987">
    <property type="protein sequence ID" value="UUI72456.1"/>
    <property type="molecule type" value="Genomic_DNA"/>
</dbReference>
<dbReference type="NCBIfam" id="TIGR02228">
    <property type="entry name" value="sigpep_I_arch"/>
    <property type="match status" value="1"/>
</dbReference>
<dbReference type="InterPro" id="IPR036286">
    <property type="entry name" value="LexA/Signal_pep-like_sf"/>
</dbReference>
<feature type="transmembrane region" description="Helical" evidence="12">
    <location>
        <begin position="32"/>
        <end position="54"/>
    </location>
</feature>
<keyword evidence="3 12" id="KW-0812">Transmembrane</keyword>
<keyword evidence="15" id="KW-1185">Reference proteome</keyword>
<accession>A0ABY5KTD8</accession>
<evidence type="ECO:0000256" key="5">
    <source>
        <dbReference type="ARBA" id="ARBA00022824"/>
    </source>
</evidence>
<gene>
    <name evidence="14" type="ORF">NP048_03020</name>
</gene>
<dbReference type="CDD" id="cd06530">
    <property type="entry name" value="S26_SPase_I"/>
    <property type="match status" value="1"/>
</dbReference>
<keyword evidence="8 12" id="KW-0472">Membrane</keyword>
<dbReference type="SUPFAM" id="SSF51306">
    <property type="entry name" value="LexA/Signal peptidase"/>
    <property type="match status" value="1"/>
</dbReference>
<dbReference type="Pfam" id="PF10502">
    <property type="entry name" value="Peptidase_S26"/>
    <property type="match status" value="1"/>
</dbReference>
<evidence type="ECO:0000256" key="4">
    <source>
        <dbReference type="ARBA" id="ARBA00022801"/>
    </source>
</evidence>
<sequence length="221" mass="23120">MSTTAPVQPVVAPDRPATVRPESRWRVTARSVGVGLGYGVLGVVLLVAAVTILVPRLAGAVPLTVLSGSMEPTLPVGSLVVVRPVDPADVRIGDVVTYLPNPDDPTAITHRVTGITHRTDGGVTFTTQGDANGAPDLPVQDFQVRARVWYVVHHLGHVNSAVNVDDRHVGVVLVAGGFFVWAGSLWYRAGRSRRAAAAVAVSAGGDHGPVELAEQGPVRHP</sequence>
<evidence type="ECO:0000256" key="9">
    <source>
        <dbReference type="ARBA" id="ARBA00033305"/>
    </source>
</evidence>
<dbReference type="PROSITE" id="PS00501">
    <property type="entry name" value="SPASE_I_1"/>
    <property type="match status" value="1"/>
</dbReference>
<evidence type="ECO:0000256" key="1">
    <source>
        <dbReference type="ARBA" id="ARBA00004648"/>
    </source>
</evidence>
<dbReference type="PANTHER" id="PTHR10806">
    <property type="entry name" value="SIGNAL PEPTIDASE COMPLEX CATALYTIC SUBUNIT SEC11"/>
    <property type="match status" value="1"/>
</dbReference>
<comment type="subcellular location">
    <subcellularLocation>
        <location evidence="1">Endoplasmic reticulum membrane</location>
        <topology evidence="1">Single-pass type II membrane protein</topology>
    </subcellularLocation>
</comment>
<dbReference type="Proteomes" id="UP001316384">
    <property type="component" value="Chromosome"/>
</dbReference>
<keyword evidence="7 12" id="KW-1133">Transmembrane helix</keyword>
<organism evidence="14 15">
    <name type="scientific">Cellulomonas xiejunii</name>
    <dbReference type="NCBI Taxonomy" id="2968083"/>
    <lineage>
        <taxon>Bacteria</taxon>
        <taxon>Bacillati</taxon>
        <taxon>Actinomycetota</taxon>
        <taxon>Actinomycetes</taxon>
        <taxon>Micrococcales</taxon>
        <taxon>Cellulomonadaceae</taxon>
        <taxon>Cellulomonas</taxon>
    </lineage>
</organism>
<keyword evidence="5" id="KW-0256">Endoplasmic reticulum</keyword>
<dbReference type="InterPro" id="IPR019756">
    <property type="entry name" value="Pept_S26A_signal_pept_1_Ser-AS"/>
</dbReference>
<evidence type="ECO:0000256" key="2">
    <source>
        <dbReference type="ARBA" id="ARBA00022670"/>
    </source>
</evidence>
<protein>
    <recommendedName>
        <fullName evidence="9 11">Signal peptidase I</fullName>
        <ecNumber evidence="11">3.4.21.89</ecNumber>
    </recommendedName>
</protein>
<feature type="transmembrane region" description="Helical" evidence="12">
    <location>
        <begin position="168"/>
        <end position="187"/>
    </location>
</feature>
<evidence type="ECO:0000256" key="3">
    <source>
        <dbReference type="ARBA" id="ARBA00022692"/>
    </source>
</evidence>
<name>A0ABY5KTD8_9CELL</name>